<evidence type="ECO:0000259" key="3">
    <source>
        <dbReference type="Pfam" id="PF09349"/>
    </source>
</evidence>
<dbReference type="RefSeq" id="WP_311674223.1">
    <property type="nucleotide sequence ID" value="NZ_JAVREQ010000015.1"/>
</dbReference>
<name>A0ABU2NUM9_9ACTN</name>
<keyword evidence="5" id="KW-1185">Reference proteome</keyword>
<dbReference type="NCBIfam" id="NF010372">
    <property type="entry name" value="PRK13798.1"/>
    <property type="match status" value="1"/>
</dbReference>
<feature type="region of interest" description="Disordered" evidence="2">
    <location>
        <begin position="1"/>
        <end position="29"/>
    </location>
</feature>
<dbReference type="EC" id="4.1.1.97" evidence="4"/>
<dbReference type="Proteomes" id="UP001183414">
    <property type="component" value="Unassembled WGS sequence"/>
</dbReference>
<gene>
    <name evidence="4" type="ORF">RM572_17050</name>
</gene>
<comment type="caution">
    <text evidence="4">The sequence shown here is derived from an EMBL/GenBank/DDBJ whole genome shotgun (WGS) entry which is preliminary data.</text>
</comment>
<accession>A0ABU2NUM9</accession>
<dbReference type="EMBL" id="JAVREQ010000015">
    <property type="protein sequence ID" value="MDT0380464.1"/>
    <property type="molecule type" value="Genomic_DNA"/>
</dbReference>
<protein>
    <submittedName>
        <fullName evidence="4">2-oxo-4-hydroxy-4-carboxy-5-ureidoimidazoline decarboxylase</fullName>
        <ecNumber evidence="4">4.1.1.97</ecNumber>
    </submittedName>
</protein>
<keyword evidence="4" id="KW-0456">Lyase</keyword>
<dbReference type="SUPFAM" id="SSF158694">
    <property type="entry name" value="UraD-Like"/>
    <property type="match status" value="1"/>
</dbReference>
<dbReference type="GO" id="GO:0051997">
    <property type="term" value="F:2-oxo-4-hydroxy-4-carboxy-5-ureidoimidazoline decarboxylase activity"/>
    <property type="evidence" value="ECO:0007669"/>
    <property type="project" value="UniProtKB-EC"/>
</dbReference>
<proteinExistence type="predicted"/>
<reference evidence="5" key="1">
    <citation type="submission" date="2023-07" db="EMBL/GenBank/DDBJ databases">
        <title>30 novel species of actinomycetes from the DSMZ collection.</title>
        <authorList>
            <person name="Nouioui I."/>
        </authorList>
    </citation>
    <scope>NUCLEOTIDE SEQUENCE [LARGE SCALE GENOMIC DNA]</scope>
    <source>
        <strain evidence="5">DSM 42041</strain>
    </source>
</reference>
<dbReference type="InterPro" id="IPR036778">
    <property type="entry name" value="OHCU_decarboxylase_sf"/>
</dbReference>
<evidence type="ECO:0000256" key="1">
    <source>
        <dbReference type="ARBA" id="ARBA00022631"/>
    </source>
</evidence>
<feature type="domain" description="Oxo-4-hydroxy-4-carboxy-5-ureidoimidazoline decarboxylase" evidence="3">
    <location>
        <begin position="34"/>
        <end position="175"/>
    </location>
</feature>
<evidence type="ECO:0000256" key="2">
    <source>
        <dbReference type="SAM" id="MobiDB-lite"/>
    </source>
</evidence>
<dbReference type="Gene3D" id="1.10.3330.10">
    <property type="entry name" value="Oxo-4-hydroxy-4-carboxy-5-ureidoimidazoline decarboxylase"/>
    <property type="match status" value="2"/>
</dbReference>
<sequence>MRLPFPRSGADHGRPATPHTGPARGASSPLHRFNAAAPAAARNMLLACCGSRRWAHRLAVHRPYPDTDALLAAADEAGYDMTHADLTEALTAESAYHPPTDGPGALAATTALRAGHAAYADRFGHAFIVHLDDFRPEERLDQALAGIRARLTNDADEERAVAAEELRQLARARLARLLTAPRAGATRP</sequence>
<dbReference type="Pfam" id="PF09349">
    <property type="entry name" value="OHCU_decarbox"/>
    <property type="match status" value="1"/>
</dbReference>
<evidence type="ECO:0000313" key="5">
    <source>
        <dbReference type="Proteomes" id="UP001183414"/>
    </source>
</evidence>
<dbReference type="InterPro" id="IPR018020">
    <property type="entry name" value="OHCU_decarboxylase"/>
</dbReference>
<organism evidence="4 5">
    <name type="scientific">Streptomyces hazeniae</name>
    <dbReference type="NCBI Taxonomy" id="3075538"/>
    <lineage>
        <taxon>Bacteria</taxon>
        <taxon>Bacillati</taxon>
        <taxon>Actinomycetota</taxon>
        <taxon>Actinomycetes</taxon>
        <taxon>Kitasatosporales</taxon>
        <taxon>Streptomycetaceae</taxon>
        <taxon>Streptomyces</taxon>
    </lineage>
</organism>
<keyword evidence="1" id="KW-0659">Purine metabolism</keyword>
<evidence type="ECO:0000313" key="4">
    <source>
        <dbReference type="EMBL" id="MDT0380464.1"/>
    </source>
</evidence>